<dbReference type="EMBL" id="JBEHCU010012028">
    <property type="protein sequence ID" value="KAL1375977.1"/>
    <property type="molecule type" value="Genomic_DNA"/>
</dbReference>
<feature type="signal peptide" evidence="1">
    <location>
        <begin position="1"/>
        <end position="16"/>
    </location>
</feature>
<dbReference type="AlphaFoldDB" id="A0ABD1CIN3"/>
<organism evidence="2 3">
    <name type="scientific">Culex pipiens pipiens</name>
    <name type="common">Northern house mosquito</name>
    <dbReference type="NCBI Taxonomy" id="38569"/>
    <lineage>
        <taxon>Eukaryota</taxon>
        <taxon>Metazoa</taxon>
        <taxon>Ecdysozoa</taxon>
        <taxon>Arthropoda</taxon>
        <taxon>Hexapoda</taxon>
        <taxon>Insecta</taxon>
        <taxon>Pterygota</taxon>
        <taxon>Neoptera</taxon>
        <taxon>Endopterygota</taxon>
        <taxon>Diptera</taxon>
        <taxon>Nematocera</taxon>
        <taxon>Culicoidea</taxon>
        <taxon>Culicidae</taxon>
        <taxon>Culicinae</taxon>
        <taxon>Culicini</taxon>
        <taxon>Culex</taxon>
        <taxon>Culex</taxon>
    </lineage>
</organism>
<feature type="non-terminal residue" evidence="2">
    <location>
        <position position="91"/>
    </location>
</feature>
<proteinExistence type="predicted"/>
<keyword evidence="3" id="KW-1185">Reference proteome</keyword>
<evidence type="ECO:0000313" key="2">
    <source>
        <dbReference type="EMBL" id="KAL1375977.1"/>
    </source>
</evidence>
<name>A0ABD1CIN3_CULPP</name>
<comment type="caution">
    <text evidence="2">The sequence shown here is derived from an EMBL/GenBank/DDBJ whole genome shotgun (WGS) entry which is preliminary data.</text>
</comment>
<evidence type="ECO:0000313" key="3">
    <source>
        <dbReference type="Proteomes" id="UP001562425"/>
    </source>
</evidence>
<evidence type="ECO:0000256" key="1">
    <source>
        <dbReference type="SAM" id="SignalP"/>
    </source>
</evidence>
<dbReference type="Proteomes" id="UP001562425">
    <property type="component" value="Unassembled WGS sequence"/>
</dbReference>
<keyword evidence="1" id="KW-0732">Signal</keyword>
<reference evidence="2 3" key="1">
    <citation type="submission" date="2024-05" db="EMBL/GenBank/DDBJ databases">
        <title>Culex pipiens pipiens assembly and annotation.</title>
        <authorList>
            <person name="Alout H."/>
            <person name="Durand T."/>
        </authorList>
    </citation>
    <scope>NUCLEOTIDE SEQUENCE [LARGE SCALE GENOMIC DNA]</scope>
    <source>
        <strain evidence="2">HA-2024</strain>
        <tissue evidence="2">Whole body</tissue>
    </source>
</reference>
<gene>
    <name evidence="2" type="ORF">pipiens_000665</name>
</gene>
<protein>
    <submittedName>
        <fullName evidence="2">Uncharacterized protein</fullName>
    </submittedName>
</protein>
<sequence>MRTFLAVTLLATLASAQLSFHNDASQNSFQIRTPGFQQSFTRYFNGQQGHLLAAQQQQPQTAQSPQYAVSFFFFFLPNFKITNRLYEKVWN</sequence>
<feature type="chain" id="PRO_5044872610" evidence="1">
    <location>
        <begin position="17"/>
        <end position="91"/>
    </location>
</feature>
<accession>A0ABD1CIN3</accession>